<accession>A0A0A9H891</accession>
<reference evidence="1" key="1">
    <citation type="submission" date="2014-09" db="EMBL/GenBank/DDBJ databases">
        <authorList>
            <person name="Magalhaes I.L.F."/>
            <person name="Oliveira U."/>
            <person name="Santos F.R."/>
            <person name="Vidigal T.H.D.A."/>
            <person name="Brescovit A.D."/>
            <person name="Santos A.J."/>
        </authorList>
    </citation>
    <scope>NUCLEOTIDE SEQUENCE</scope>
    <source>
        <tissue evidence="1">Shoot tissue taken approximately 20 cm above the soil surface</tissue>
    </source>
</reference>
<organism evidence="1">
    <name type="scientific">Arundo donax</name>
    <name type="common">Giant reed</name>
    <name type="synonym">Donax arundinaceus</name>
    <dbReference type="NCBI Taxonomy" id="35708"/>
    <lineage>
        <taxon>Eukaryota</taxon>
        <taxon>Viridiplantae</taxon>
        <taxon>Streptophyta</taxon>
        <taxon>Embryophyta</taxon>
        <taxon>Tracheophyta</taxon>
        <taxon>Spermatophyta</taxon>
        <taxon>Magnoliopsida</taxon>
        <taxon>Liliopsida</taxon>
        <taxon>Poales</taxon>
        <taxon>Poaceae</taxon>
        <taxon>PACMAD clade</taxon>
        <taxon>Arundinoideae</taxon>
        <taxon>Arundineae</taxon>
        <taxon>Arundo</taxon>
    </lineage>
</organism>
<dbReference type="AlphaFoldDB" id="A0A0A9H891"/>
<name>A0A0A9H891_ARUDO</name>
<protein>
    <submittedName>
        <fullName evidence="1">Uncharacterized protein</fullName>
    </submittedName>
</protein>
<sequence>MAELTWPQLMAALACGAAMRSAAMRAINTSGARAMSMPISWKRKTLLSS</sequence>
<evidence type="ECO:0000313" key="1">
    <source>
        <dbReference type="EMBL" id="JAE31056.1"/>
    </source>
</evidence>
<proteinExistence type="predicted"/>
<dbReference type="EMBL" id="GBRH01166840">
    <property type="protein sequence ID" value="JAE31056.1"/>
    <property type="molecule type" value="Transcribed_RNA"/>
</dbReference>
<reference evidence="1" key="2">
    <citation type="journal article" date="2015" name="Data Brief">
        <title>Shoot transcriptome of the giant reed, Arundo donax.</title>
        <authorList>
            <person name="Barrero R.A."/>
            <person name="Guerrero F.D."/>
            <person name="Moolhuijzen P."/>
            <person name="Goolsby J.A."/>
            <person name="Tidwell J."/>
            <person name="Bellgard S.E."/>
            <person name="Bellgard M.I."/>
        </authorList>
    </citation>
    <scope>NUCLEOTIDE SEQUENCE</scope>
    <source>
        <tissue evidence="1">Shoot tissue taken approximately 20 cm above the soil surface</tissue>
    </source>
</reference>